<gene>
    <name evidence="2" type="ORF">AWL63_21975</name>
</gene>
<dbReference type="EMBL" id="CP014168">
    <property type="protein sequence ID" value="AOH86230.1"/>
    <property type="molecule type" value="Genomic_DNA"/>
</dbReference>
<accession>A0A1B3ZFM9</accession>
<evidence type="ECO:0000313" key="2">
    <source>
        <dbReference type="EMBL" id="AOH86230.1"/>
    </source>
</evidence>
<dbReference type="OrthoDB" id="7597235at2"/>
<dbReference type="Proteomes" id="UP000094256">
    <property type="component" value="Chromosome"/>
</dbReference>
<feature type="compositionally biased region" description="Basic and acidic residues" evidence="1">
    <location>
        <begin position="1"/>
        <end position="17"/>
    </location>
</feature>
<proteinExistence type="predicted"/>
<dbReference type="KEGG" id="span:AWL63_21975"/>
<reference evidence="2 3" key="1">
    <citation type="submission" date="2016-01" db="EMBL/GenBank/DDBJ databases">
        <title>Complete genome and mega plasmid sequence of Sphingomonas panacis DCY99 elicits systemic resistance in rice to Xanthomonas oryzae.</title>
        <authorList>
            <person name="Kim Y.J."/>
            <person name="Yang D.C."/>
            <person name="Sing P."/>
        </authorList>
    </citation>
    <scope>NUCLEOTIDE SEQUENCE [LARGE SCALE GENOMIC DNA]</scope>
    <source>
        <strain evidence="2 3">DCY99</strain>
    </source>
</reference>
<dbReference type="STRING" id="1560345.AWL63_21975"/>
<dbReference type="AlphaFoldDB" id="A0A1B3ZFM9"/>
<dbReference type="RefSeq" id="WP_069206742.1">
    <property type="nucleotide sequence ID" value="NZ_CP014168.1"/>
</dbReference>
<sequence length="69" mass="6994">MIEDTATGREDEIERDVGGVQGTDEDAQGADAGGNPEQAEEGTKVIAPDAGEIEWAGGLVKKAPGTPDA</sequence>
<name>A0A1B3ZFM9_9SPHN</name>
<evidence type="ECO:0000256" key="1">
    <source>
        <dbReference type="SAM" id="MobiDB-lite"/>
    </source>
</evidence>
<feature type="region of interest" description="Disordered" evidence="1">
    <location>
        <begin position="1"/>
        <end position="44"/>
    </location>
</feature>
<evidence type="ECO:0000313" key="3">
    <source>
        <dbReference type="Proteomes" id="UP000094256"/>
    </source>
</evidence>
<protein>
    <submittedName>
        <fullName evidence="2">Uncharacterized protein</fullName>
    </submittedName>
</protein>
<organism evidence="2 3">
    <name type="scientific">Sphingomonas panacis</name>
    <dbReference type="NCBI Taxonomy" id="1560345"/>
    <lineage>
        <taxon>Bacteria</taxon>
        <taxon>Pseudomonadati</taxon>
        <taxon>Pseudomonadota</taxon>
        <taxon>Alphaproteobacteria</taxon>
        <taxon>Sphingomonadales</taxon>
        <taxon>Sphingomonadaceae</taxon>
        <taxon>Sphingomonas</taxon>
    </lineage>
</organism>
<keyword evidence="3" id="KW-1185">Reference proteome</keyword>